<organism evidence="2 3">
    <name type="scientific">Georhizobium profundi</name>
    <dbReference type="NCBI Taxonomy" id="2341112"/>
    <lineage>
        <taxon>Bacteria</taxon>
        <taxon>Pseudomonadati</taxon>
        <taxon>Pseudomonadota</taxon>
        <taxon>Alphaproteobacteria</taxon>
        <taxon>Hyphomicrobiales</taxon>
        <taxon>Rhizobiaceae</taxon>
        <taxon>Georhizobium</taxon>
    </lineage>
</organism>
<keyword evidence="1" id="KW-1133">Transmembrane helix</keyword>
<evidence type="ECO:0000313" key="2">
    <source>
        <dbReference type="EMBL" id="AZN70628.1"/>
    </source>
</evidence>
<dbReference type="EMBL" id="CP032509">
    <property type="protein sequence ID" value="AZN70628.1"/>
    <property type="molecule type" value="Genomic_DNA"/>
</dbReference>
<sequence length="134" mass="14182">MREKFERATGAEKRAEQVEWAIGIVSAIVIIAIVGFLVHRGATATGGAPNLSVTTERAADFGETGQLLFSVRNDGTRAAANVIVSAAFDDGSGEMQKRSVHLDHISAGSTKTGGLFLPQDTVEFEVFVEGYADP</sequence>
<gene>
    <name evidence="2" type="ORF">D5400_04485</name>
</gene>
<dbReference type="KEGG" id="abaw:D5400_04485"/>
<keyword evidence="3" id="KW-1185">Reference proteome</keyword>
<evidence type="ECO:0000313" key="3">
    <source>
        <dbReference type="Proteomes" id="UP000268192"/>
    </source>
</evidence>
<keyword evidence="1" id="KW-0472">Membrane</keyword>
<evidence type="ECO:0008006" key="4">
    <source>
        <dbReference type="Google" id="ProtNLM"/>
    </source>
</evidence>
<evidence type="ECO:0000256" key="1">
    <source>
        <dbReference type="SAM" id="Phobius"/>
    </source>
</evidence>
<protein>
    <recommendedName>
        <fullName evidence="4">TIGR02588 family protein</fullName>
    </recommendedName>
</protein>
<reference evidence="2 3" key="1">
    <citation type="submission" date="2018-09" db="EMBL/GenBank/DDBJ databases">
        <title>Marinorhizobium profundi gen. nov., sp. nov., isolated from a deep-sea sediment sample from the New Britain Trench and proposal of Marinorhizobiaceae fam. nov. in the order Rhizobiales of the class Alphaproteobacteria.</title>
        <authorList>
            <person name="Cao J."/>
        </authorList>
    </citation>
    <scope>NUCLEOTIDE SEQUENCE [LARGE SCALE GENOMIC DNA]</scope>
    <source>
        <strain evidence="2 3">WS11</strain>
    </source>
</reference>
<keyword evidence="1" id="KW-0812">Transmembrane</keyword>
<name>A0A3S9B116_9HYPH</name>
<dbReference type="Proteomes" id="UP000268192">
    <property type="component" value="Chromosome"/>
</dbReference>
<accession>A0A3S9B116</accession>
<dbReference type="AlphaFoldDB" id="A0A3S9B116"/>
<proteinExistence type="predicted"/>
<feature type="transmembrane region" description="Helical" evidence="1">
    <location>
        <begin position="20"/>
        <end position="38"/>
    </location>
</feature>
<dbReference type="RefSeq" id="WP_126008056.1">
    <property type="nucleotide sequence ID" value="NZ_CP032509.1"/>
</dbReference>